<feature type="compositionally biased region" description="Basic residues" evidence="1">
    <location>
        <begin position="67"/>
        <end position="82"/>
    </location>
</feature>
<sequence length="97" mass="10326">MDSEMHKGTAPVRGRGRGASAAQLPHSRGGYVSVERVDPTTDIIHNNPNFRPRPYNAVPPPTNLNHRGSHRGRGRGAPRGRGRGALGRGRGTATAES</sequence>
<accession>A0A0J8U7Y8</accession>
<dbReference type="VEuPathDB" id="FungiDB:CIHG_00910"/>
<evidence type="ECO:0000313" key="3">
    <source>
        <dbReference type="Proteomes" id="UP000054563"/>
    </source>
</evidence>
<organism evidence="2 3">
    <name type="scientific">Coccidioides immitis H538.4</name>
    <dbReference type="NCBI Taxonomy" id="396776"/>
    <lineage>
        <taxon>Eukaryota</taxon>
        <taxon>Fungi</taxon>
        <taxon>Dikarya</taxon>
        <taxon>Ascomycota</taxon>
        <taxon>Pezizomycotina</taxon>
        <taxon>Eurotiomycetes</taxon>
        <taxon>Eurotiomycetidae</taxon>
        <taxon>Onygenales</taxon>
        <taxon>Onygenaceae</taxon>
        <taxon>Coccidioides</taxon>
    </lineage>
</organism>
<evidence type="ECO:0000256" key="1">
    <source>
        <dbReference type="SAM" id="MobiDB-lite"/>
    </source>
</evidence>
<dbReference type="AlphaFoldDB" id="A0A0J8U7Y8"/>
<dbReference type="EMBL" id="DS016982">
    <property type="protein sequence ID" value="KMU83128.1"/>
    <property type="molecule type" value="Genomic_DNA"/>
</dbReference>
<gene>
    <name evidence="2" type="ORF">CIHG_00910</name>
</gene>
<feature type="region of interest" description="Disordered" evidence="1">
    <location>
        <begin position="1"/>
        <end position="97"/>
    </location>
</feature>
<reference evidence="3" key="1">
    <citation type="journal article" date="2010" name="Genome Res.">
        <title>Population genomic sequencing of Coccidioides fungi reveals recent hybridization and transposon control.</title>
        <authorList>
            <person name="Neafsey D.E."/>
            <person name="Barker B.M."/>
            <person name="Sharpton T.J."/>
            <person name="Stajich J.E."/>
            <person name="Park D.J."/>
            <person name="Whiston E."/>
            <person name="Hung C.-Y."/>
            <person name="McMahan C."/>
            <person name="White J."/>
            <person name="Sykes S."/>
            <person name="Heiman D."/>
            <person name="Young S."/>
            <person name="Zeng Q."/>
            <person name="Abouelleil A."/>
            <person name="Aftuck L."/>
            <person name="Bessette D."/>
            <person name="Brown A."/>
            <person name="FitzGerald M."/>
            <person name="Lui A."/>
            <person name="Macdonald J.P."/>
            <person name="Priest M."/>
            <person name="Orbach M.J."/>
            <person name="Galgiani J.N."/>
            <person name="Kirkland T.N."/>
            <person name="Cole G.T."/>
            <person name="Birren B.W."/>
            <person name="Henn M.R."/>
            <person name="Taylor J.W."/>
            <person name="Rounsley S.D."/>
        </authorList>
    </citation>
    <scope>NUCLEOTIDE SEQUENCE [LARGE SCALE GENOMIC DNA]</scope>
    <source>
        <strain evidence="3">H538.4</strain>
    </source>
</reference>
<dbReference type="Proteomes" id="UP000054563">
    <property type="component" value="Unassembled WGS sequence"/>
</dbReference>
<protein>
    <submittedName>
        <fullName evidence="2">Uncharacterized protein</fullName>
    </submittedName>
</protein>
<dbReference type="STRING" id="396776.A0A0J8U7Y8"/>
<evidence type="ECO:0000313" key="2">
    <source>
        <dbReference type="EMBL" id="KMU83128.1"/>
    </source>
</evidence>
<proteinExistence type="predicted"/>
<name>A0A0J8U7Y8_COCIT</name>